<sequence>MSSLYIHIPFCKQACYYCDFHFSVNQNNKKLIVEAIKKEIVLQKNYLSNNRLRTIYFGGGTPSLLNEQELAGIFETIHHTFSVVPNAEITLEANPDDLTKEKLLLFKRQGINRLSIGTQSFQDACLQYLNRAHNATEAKQSILMAQDRGFDNISIDLIYAIPVANNKVWQEDLQQTVSLQVQHISAYCLTIEEKTVFGRQLQKQLINPINDEFASNQFNSLIAHLEQNQFTQYEISNFAKPGFYSQHNSNYWIKNPYLGIGPSAHSYNGSTRQFNIANNGKYLQALAKNTIPFEKEELSKANQVNEYIMTSLRTIWGCDLRKISHNFDINLLYENKSYIHEYIDKKLLKLEDDVLKLTNNGKLFADKIASDLFIIE</sequence>
<dbReference type="InterPro" id="IPR023404">
    <property type="entry name" value="rSAM_horseshoe"/>
</dbReference>
<dbReference type="Pfam" id="PF06969">
    <property type="entry name" value="HemN_C"/>
    <property type="match status" value="1"/>
</dbReference>
<dbReference type="Gene3D" id="3.80.30.20">
    <property type="entry name" value="tm_1862 like domain"/>
    <property type="match status" value="1"/>
</dbReference>
<keyword evidence="2" id="KW-0143">Chaperone</keyword>
<keyword evidence="5" id="KW-1185">Reference proteome</keyword>
<evidence type="ECO:0000313" key="4">
    <source>
        <dbReference type="EMBL" id="EAY26205.1"/>
    </source>
</evidence>
<evidence type="ECO:0000259" key="3">
    <source>
        <dbReference type="PROSITE" id="PS51918"/>
    </source>
</evidence>
<dbReference type="Pfam" id="PF04055">
    <property type="entry name" value="Radical_SAM"/>
    <property type="match status" value="1"/>
</dbReference>
<dbReference type="InterPro" id="IPR007197">
    <property type="entry name" value="rSAM"/>
</dbReference>
<comment type="function">
    <text evidence="2">Probably acts as a heme chaperone, transferring heme to an unknown acceptor. Binds one molecule of heme per monomer, possibly covalently. Binds 1 [4Fe-4S] cluster. The cluster is coordinated with 3 cysteines and an exchangeable S-adenosyl-L-methionine.</text>
</comment>
<dbReference type="SUPFAM" id="SSF102114">
    <property type="entry name" value="Radical SAM enzymes"/>
    <property type="match status" value="1"/>
</dbReference>
<feature type="domain" description="Radical SAM core" evidence="3">
    <location>
        <begin position="1"/>
        <end position="231"/>
    </location>
</feature>
<reference evidence="4 5" key="1">
    <citation type="submission" date="2007-01" db="EMBL/GenBank/DDBJ databases">
        <authorList>
            <person name="Haygood M."/>
            <person name="Podell S."/>
            <person name="Anderson C."/>
            <person name="Hopkinson B."/>
            <person name="Roe K."/>
            <person name="Barbeau K."/>
            <person name="Gaasterland T."/>
            <person name="Ferriera S."/>
            <person name="Johnson J."/>
            <person name="Kravitz S."/>
            <person name="Beeson K."/>
            <person name="Sutton G."/>
            <person name="Rogers Y.-H."/>
            <person name="Friedman R."/>
            <person name="Frazier M."/>
            <person name="Venter J.C."/>
        </authorList>
    </citation>
    <scope>NUCLEOTIDE SEQUENCE [LARGE SCALE GENOMIC DNA]</scope>
    <source>
        <strain evidence="4 5">ATCC 23134</strain>
    </source>
</reference>
<dbReference type="PROSITE" id="PS51918">
    <property type="entry name" value="RADICAL_SAM"/>
    <property type="match status" value="1"/>
</dbReference>
<dbReference type="EMBL" id="AAWS01000037">
    <property type="protein sequence ID" value="EAY26205.1"/>
    <property type="molecule type" value="Genomic_DNA"/>
</dbReference>
<keyword evidence="2" id="KW-0004">4Fe-4S</keyword>
<dbReference type="eggNOG" id="COG0635">
    <property type="taxonomic scope" value="Bacteria"/>
</dbReference>
<organism evidence="4 5">
    <name type="scientific">Microscilla marina ATCC 23134</name>
    <dbReference type="NCBI Taxonomy" id="313606"/>
    <lineage>
        <taxon>Bacteria</taxon>
        <taxon>Pseudomonadati</taxon>
        <taxon>Bacteroidota</taxon>
        <taxon>Cytophagia</taxon>
        <taxon>Cytophagales</taxon>
        <taxon>Microscillaceae</taxon>
        <taxon>Microscilla</taxon>
    </lineage>
</organism>
<dbReference type="SFLD" id="SFLDG01065">
    <property type="entry name" value="anaerobic_coproporphyrinogen-I"/>
    <property type="match status" value="1"/>
</dbReference>
<name>A1ZTV2_MICM2</name>
<keyword evidence="2" id="KW-0949">S-adenosyl-L-methionine</keyword>
<dbReference type="GO" id="GO:0046872">
    <property type="term" value="F:metal ion binding"/>
    <property type="evidence" value="ECO:0007669"/>
    <property type="project" value="UniProtKB-UniRule"/>
</dbReference>
<dbReference type="AlphaFoldDB" id="A1ZTV2"/>
<dbReference type="PANTHER" id="PTHR13932:SF5">
    <property type="entry name" value="RADICAL S-ADENOSYL METHIONINE DOMAIN-CONTAINING PROTEIN 1, MITOCHONDRIAL"/>
    <property type="match status" value="1"/>
</dbReference>
<keyword evidence="2" id="KW-0479">Metal-binding</keyword>
<dbReference type="GO" id="GO:0005737">
    <property type="term" value="C:cytoplasm"/>
    <property type="evidence" value="ECO:0007669"/>
    <property type="project" value="UniProtKB-SubCell"/>
</dbReference>
<accession>A1ZTV2</accession>
<dbReference type="InterPro" id="IPR058240">
    <property type="entry name" value="rSAM_sf"/>
</dbReference>
<comment type="caution">
    <text evidence="4">The sequence shown here is derived from an EMBL/GenBank/DDBJ whole genome shotgun (WGS) entry which is preliminary data.</text>
</comment>
<comment type="subcellular location">
    <subcellularLocation>
        <location evidence="2">Cytoplasm</location>
    </subcellularLocation>
</comment>
<keyword evidence="2" id="KW-0408">Iron</keyword>
<dbReference type="GO" id="GO:0004109">
    <property type="term" value="F:coproporphyrinogen oxidase activity"/>
    <property type="evidence" value="ECO:0007669"/>
    <property type="project" value="InterPro"/>
</dbReference>
<protein>
    <recommendedName>
        <fullName evidence="2">Heme chaperone HemW</fullName>
    </recommendedName>
</protein>
<proteinExistence type="inferred from homology"/>
<dbReference type="InterPro" id="IPR010723">
    <property type="entry name" value="HemN_C"/>
</dbReference>
<keyword evidence="4" id="KW-0560">Oxidoreductase</keyword>
<evidence type="ECO:0000256" key="2">
    <source>
        <dbReference type="RuleBase" id="RU364116"/>
    </source>
</evidence>
<evidence type="ECO:0000256" key="1">
    <source>
        <dbReference type="ARBA" id="ARBA00006100"/>
    </source>
</evidence>
<keyword evidence="2" id="KW-0349">Heme</keyword>
<dbReference type="Proteomes" id="UP000004095">
    <property type="component" value="Unassembled WGS sequence"/>
</dbReference>
<dbReference type="NCBIfam" id="TIGR00539">
    <property type="entry name" value="hemN_rel"/>
    <property type="match status" value="1"/>
</dbReference>
<keyword evidence="2" id="KW-0963">Cytoplasm</keyword>
<evidence type="ECO:0000313" key="5">
    <source>
        <dbReference type="Proteomes" id="UP000004095"/>
    </source>
</evidence>
<dbReference type="GO" id="GO:0051539">
    <property type="term" value="F:4 iron, 4 sulfur cluster binding"/>
    <property type="evidence" value="ECO:0007669"/>
    <property type="project" value="UniProtKB-UniRule"/>
</dbReference>
<dbReference type="SFLD" id="SFLDF00288">
    <property type="entry name" value="HemN-like__clustered_with_nucl"/>
    <property type="match status" value="1"/>
</dbReference>
<keyword evidence="2" id="KW-0411">Iron-sulfur</keyword>
<comment type="similarity">
    <text evidence="1">Belongs to the anaerobic coproporphyrinogen-III oxidase family. HemW subfamily.</text>
</comment>
<dbReference type="RefSeq" id="WP_002701440.1">
    <property type="nucleotide sequence ID" value="NZ_AAWS01000037.1"/>
</dbReference>
<dbReference type="SFLD" id="SFLDS00029">
    <property type="entry name" value="Radical_SAM"/>
    <property type="match status" value="1"/>
</dbReference>
<dbReference type="GO" id="GO:0006779">
    <property type="term" value="P:porphyrin-containing compound biosynthetic process"/>
    <property type="evidence" value="ECO:0007669"/>
    <property type="project" value="InterPro"/>
</dbReference>
<dbReference type="PANTHER" id="PTHR13932">
    <property type="entry name" value="COPROPORPHYRINIGEN III OXIDASE"/>
    <property type="match status" value="1"/>
</dbReference>
<dbReference type="InterPro" id="IPR006638">
    <property type="entry name" value="Elp3/MiaA/NifB-like_rSAM"/>
</dbReference>
<dbReference type="InterPro" id="IPR034505">
    <property type="entry name" value="Coproporphyrinogen-III_oxidase"/>
</dbReference>
<gene>
    <name evidence="4" type="ORF">M23134_02537</name>
</gene>
<dbReference type="SFLD" id="SFLDF00562">
    <property type="entry name" value="HemN-like__clustered_with_heat"/>
    <property type="match status" value="1"/>
</dbReference>
<dbReference type="InterPro" id="IPR004559">
    <property type="entry name" value="HemW-like"/>
</dbReference>
<dbReference type="SMART" id="SM00729">
    <property type="entry name" value="Elp3"/>
    <property type="match status" value="1"/>
</dbReference>